<dbReference type="RefSeq" id="WP_151004647.1">
    <property type="nucleotide sequence ID" value="NZ_VZZK01000049.1"/>
</dbReference>
<sequence>MKVVDDVLGVARSNLVEQMRGGSRSRGPYRRGDDEAVLIAIRAITDVRPTYGYRRVTAILNRTRRATSEPALNHMA</sequence>
<proteinExistence type="predicted"/>
<gene>
    <name evidence="1" type="ORF">F6X53_28180</name>
</gene>
<accession>A0A6L3SWT5</accession>
<name>A0A6L3SWT5_9HYPH</name>
<keyword evidence="2" id="KW-1185">Reference proteome</keyword>
<evidence type="ECO:0000313" key="1">
    <source>
        <dbReference type="EMBL" id="KAB1072370.1"/>
    </source>
</evidence>
<evidence type="ECO:0008006" key="3">
    <source>
        <dbReference type="Google" id="ProtNLM"/>
    </source>
</evidence>
<dbReference type="OrthoDB" id="8080802at2"/>
<dbReference type="EMBL" id="VZZK01000049">
    <property type="protein sequence ID" value="KAB1072370.1"/>
    <property type="molecule type" value="Genomic_DNA"/>
</dbReference>
<reference evidence="1 2" key="1">
    <citation type="submission" date="2019-09" db="EMBL/GenBank/DDBJ databases">
        <title>YIM 48816 draft genome.</title>
        <authorList>
            <person name="Jiang L."/>
        </authorList>
    </citation>
    <scope>NUCLEOTIDE SEQUENCE [LARGE SCALE GENOMIC DNA]</scope>
    <source>
        <strain evidence="1 2">YIM 48816</strain>
    </source>
</reference>
<dbReference type="AlphaFoldDB" id="A0A6L3SWT5"/>
<comment type="caution">
    <text evidence="1">The sequence shown here is derived from an EMBL/GenBank/DDBJ whole genome shotgun (WGS) entry which is preliminary data.</text>
</comment>
<dbReference type="Proteomes" id="UP000474159">
    <property type="component" value="Unassembled WGS sequence"/>
</dbReference>
<protein>
    <recommendedName>
        <fullName evidence="3">Transposase</fullName>
    </recommendedName>
</protein>
<organism evidence="1 2">
    <name type="scientific">Methylobacterium soli</name>
    <dbReference type="NCBI Taxonomy" id="553447"/>
    <lineage>
        <taxon>Bacteria</taxon>
        <taxon>Pseudomonadati</taxon>
        <taxon>Pseudomonadota</taxon>
        <taxon>Alphaproteobacteria</taxon>
        <taxon>Hyphomicrobiales</taxon>
        <taxon>Methylobacteriaceae</taxon>
        <taxon>Methylobacterium</taxon>
    </lineage>
</organism>
<evidence type="ECO:0000313" key="2">
    <source>
        <dbReference type="Proteomes" id="UP000474159"/>
    </source>
</evidence>